<accession>A0A3L8PTH0</accession>
<dbReference type="InterPro" id="IPR012337">
    <property type="entry name" value="RNaseH-like_sf"/>
</dbReference>
<evidence type="ECO:0000313" key="6">
    <source>
        <dbReference type="EMBL" id="RLV58717.1"/>
    </source>
</evidence>
<keyword evidence="3" id="KW-0269">Exonuclease</keyword>
<organism evidence="6 7">
    <name type="scientific">Parashewanella curva</name>
    <dbReference type="NCBI Taxonomy" id="2338552"/>
    <lineage>
        <taxon>Bacteria</taxon>
        <taxon>Pseudomonadati</taxon>
        <taxon>Pseudomonadota</taxon>
        <taxon>Gammaproteobacteria</taxon>
        <taxon>Alteromonadales</taxon>
        <taxon>Shewanellaceae</taxon>
        <taxon>Parashewanella</taxon>
    </lineage>
</organism>
<evidence type="ECO:0000259" key="5">
    <source>
        <dbReference type="SMART" id="SM00479"/>
    </source>
</evidence>
<name>A0A3L8PTH0_9GAMM</name>
<evidence type="ECO:0000256" key="3">
    <source>
        <dbReference type="ARBA" id="ARBA00022839"/>
    </source>
</evidence>
<evidence type="ECO:0000256" key="2">
    <source>
        <dbReference type="ARBA" id="ARBA00022722"/>
    </source>
</evidence>
<dbReference type="Gene3D" id="3.30.420.10">
    <property type="entry name" value="Ribonuclease H-like superfamily/Ribonuclease H"/>
    <property type="match status" value="1"/>
</dbReference>
<dbReference type="InterPro" id="IPR036397">
    <property type="entry name" value="RNaseH_sf"/>
</dbReference>
<evidence type="ECO:0000256" key="4">
    <source>
        <dbReference type="ARBA" id="ARBA00049244"/>
    </source>
</evidence>
<feature type="domain" description="Exonuclease" evidence="5">
    <location>
        <begin position="3"/>
        <end position="178"/>
    </location>
</feature>
<dbReference type="OrthoDB" id="9128325at2"/>
<evidence type="ECO:0000313" key="7">
    <source>
        <dbReference type="Proteomes" id="UP000281474"/>
    </source>
</evidence>
<dbReference type="NCBIfam" id="TIGR00573">
    <property type="entry name" value="dnaq"/>
    <property type="match status" value="1"/>
</dbReference>
<dbReference type="InterPro" id="IPR006054">
    <property type="entry name" value="DnaQ"/>
</dbReference>
<dbReference type="GO" id="GO:0003887">
    <property type="term" value="F:DNA-directed DNA polymerase activity"/>
    <property type="evidence" value="ECO:0007669"/>
    <property type="project" value="UniProtKB-EC"/>
</dbReference>
<dbReference type="InterPro" id="IPR013520">
    <property type="entry name" value="Ribonucl_H"/>
</dbReference>
<dbReference type="Pfam" id="PF00929">
    <property type="entry name" value="RNase_T"/>
    <property type="match status" value="1"/>
</dbReference>
<sequence>MKRQIVVDTETTGVSHLRGHRIIEIALVEVNDNKITGNTYQSYFYPDGRKITKGAYKVHQIENDLLVNKPIFKDKIEEIKNFIDGAELVFFNKEFDLNFLNNEANIANHEIDFKINYKSICLMEIIANGLSRKNGRISLDTACRIYGIDTSGREVHGALIDTTLTAELLIELQLRSELIKRVPHTNERREREKFPFPRAYKDQQYNFCKNTKCKNFGVPPTFPKKDKNGKYSNDIGDYRVQIYRSKKNSNKNAKVLVCKLCKTASYLYSNKSIVQETERLKSIYELKIPSCPNTALKPNISKGIPDGRRYKKIQKKIKGNLKTFNRLKAACSNVKQDIINYSDSYWLDSKSVKKIKNSKGLPKISHPDSTGKYHNNNIFISQKFKCKKCHTKFSVPLNAQKGQSNYQINYQLFSELVNKGIINRISEKLRINHSLIYSRIEFFYNQCIQFDQYMLHKNICKLQNKKINMSIDKQLFYSNWTSKKDARRTLFVNISTVDNSTRFAFASTVNFDFTSNYKSFYKEFIRIGEYKKEVYNRRYQQYILPEEGINDDLTLKAPSKHLLVHQTYSLFSHLELLKKYINNLNKVNLFGDDDVGFDSAIPKVLRENIESNKLNVCIVRPQQLKKNEVEKDGAYQWIPQEKPVIKGKYIDVKLLTDSTYKFYNHASLHGVDNYFQVLRRRLNMLERPLKSSPNTSTEKVKDDKWNVYGSYNPKYISMLIEIMRVYNNYILTDEKSIAKKKGCTDIPQTPAQKLGLVDTVYSIYDILDFSVGKVAVDFMEQFSKKSAV</sequence>
<dbReference type="RefSeq" id="WP_121839961.1">
    <property type="nucleotide sequence ID" value="NZ_ML014807.1"/>
</dbReference>
<proteinExistence type="predicted"/>
<evidence type="ECO:0000256" key="1">
    <source>
        <dbReference type="ARBA" id="ARBA00012417"/>
    </source>
</evidence>
<dbReference type="PANTHER" id="PTHR30231:SF41">
    <property type="entry name" value="DNA POLYMERASE III SUBUNIT EPSILON"/>
    <property type="match status" value="1"/>
</dbReference>
<dbReference type="GO" id="GO:0005829">
    <property type="term" value="C:cytosol"/>
    <property type="evidence" value="ECO:0007669"/>
    <property type="project" value="TreeGrafter"/>
</dbReference>
<dbReference type="AlphaFoldDB" id="A0A3L8PTH0"/>
<reference evidence="6 7" key="1">
    <citation type="submission" date="2018-09" db="EMBL/GenBank/DDBJ databases">
        <title>Phylogeny of the Shewanellaceae, and recommendation for two new genera, Pseudoshewanella and Parashewanella.</title>
        <authorList>
            <person name="Wang G."/>
        </authorList>
    </citation>
    <scope>NUCLEOTIDE SEQUENCE [LARGE SCALE GENOMIC DNA]</scope>
    <source>
        <strain evidence="6 7">C51</strain>
    </source>
</reference>
<dbReference type="GO" id="GO:0045004">
    <property type="term" value="P:DNA replication proofreading"/>
    <property type="evidence" value="ECO:0007669"/>
    <property type="project" value="TreeGrafter"/>
</dbReference>
<dbReference type="Proteomes" id="UP000281474">
    <property type="component" value="Unassembled WGS sequence"/>
</dbReference>
<dbReference type="GO" id="GO:0008408">
    <property type="term" value="F:3'-5' exonuclease activity"/>
    <property type="evidence" value="ECO:0007669"/>
    <property type="project" value="TreeGrafter"/>
</dbReference>
<keyword evidence="3" id="KW-0378">Hydrolase</keyword>
<dbReference type="SMART" id="SM00479">
    <property type="entry name" value="EXOIII"/>
    <property type="match status" value="1"/>
</dbReference>
<comment type="caution">
    <text evidence="6">The sequence shown here is derived from an EMBL/GenBank/DDBJ whole genome shotgun (WGS) entry which is preliminary data.</text>
</comment>
<dbReference type="EMBL" id="QZEI01000058">
    <property type="protein sequence ID" value="RLV58717.1"/>
    <property type="molecule type" value="Genomic_DNA"/>
</dbReference>
<gene>
    <name evidence="6" type="ORF">D5018_15775</name>
</gene>
<dbReference type="EC" id="2.7.7.7" evidence="1"/>
<keyword evidence="7" id="KW-1185">Reference proteome</keyword>
<protein>
    <recommendedName>
        <fullName evidence="1">DNA-directed DNA polymerase</fullName>
        <ecNumber evidence="1">2.7.7.7</ecNumber>
    </recommendedName>
</protein>
<comment type="catalytic activity">
    <reaction evidence="4">
        <text>DNA(n) + a 2'-deoxyribonucleoside 5'-triphosphate = DNA(n+1) + diphosphate</text>
        <dbReference type="Rhea" id="RHEA:22508"/>
        <dbReference type="Rhea" id="RHEA-COMP:17339"/>
        <dbReference type="Rhea" id="RHEA-COMP:17340"/>
        <dbReference type="ChEBI" id="CHEBI:33019"/>
        <dbReference type="ChEBI" id="CHEBI:61560"/>
        <dbReference type="ChEBI" id="CHEBI:173112"/>
        <dbReference type="EC" id="2.7.7.7"/>
    </reaction>
</comment>
<dbReference type="SUPFAM" id="SSF53098">
    <property type="entry name" value="Ribonuclease H-like"/>
    <property type="match status" value="1"/>
</dbReference>
<keyword evidence="2" id="KW-0540">Nuclease</keyword>
<dbReference type="PANTHER" id="PTHR30231">
    <property type="entry name" value="DNA POLYMERASE III SUBUNIT EPSILON"/>
    <property type="match status" value="1"/>
</dbReference>
<dbReference type="GO" id="GO:0003677">
    <property type="term" value="F:DNA binding"/>
    <property type="evidence" value="ECO:0007669"/>
    <property type="project" value="InterPro"/>
</dbReference>